<sequence>MENAARKFDTSKSEDAQIVSGPEKTAEKPKSPEEVWSGKYWDRIKAENPDPKNADAIKKDTERIISGQLEEAAQSGKLELSVLDKNFTDPDREKIFAYSEFATRDKKYKIGPFKLNERGTGVSAEISKEGEKIIDLSKYREKIFGKKEKISDAFSPDAKPVGAKKAAEILGSVLGQVFEANKEKFRGINLNPKEILSKFDKKKLFGAKTKNFLGGMAVGAVTRASVKWATGLAGGVFVGAASGAIAGGTWEGIKAYRGETKKHRELFARKEELYNKADAIGKEKNINLREKLDKYFDLIKIEEEVGMAEGKNKVYAEILKEMGLNSERWQKVKKGALKGAIMGGLGGALGGIVGNYLGEYFHGPKEAGAALKDAKKAIGKEAFEQIQGEATDVFSKTYEKSVAAGLANLDMQEFKMTAKTGDGATNIARNLIHDLITEVRKTGVDISYDKSQLIYAEDHLKNLISAKEIHPGGTFSLHGTDILSALGKADGLSELGKTDLAKNFVPNVSPDEWARVLDYKAELNPSNNFSETILKEAEEKATAAISANDFTEPTGSDAFQRSYDFIKDKAALKAAEKGKNSFFDDIFSTVGAAYLAGEGHAVEKYIKGKIKKKEMEYIDLKEEAVIVEPTEAEKDNRTHVKPIGLDNYEYVEDPDSEFEESKPEKRAEPKAEPKPKKERVEKRFPEDPIYKYLAEKRFDVKEGDIKYVVKTPDGYEKFESYKEMSGWFNGLPQRRKAWLWDQELNAKVAPIKLDLPEALKDFLNDKDSISSRKNLNAVVDRYVKQMFGVREPAISETPRKSEEKNEEVIGKLNPETQLLEYRLPKREPPEDLRYPRIDAGESEEETILRVEREEKMRAGDYRADMVRGLGEKLSKDKEDNSKQNVA</sequence>
<evidence type="ECO:0000313" key="2">
    <source>
        <dbReference type="EMBL" id="OGF93529.1"/>
    </source>
</evidence>
<comment type="caution">
    <text evidence="2">The sequence shown here is derived from an EMBL/GenBank/DDBJ whole genome shotgun (WGS) entry which is preliminary data.</text>
</comment>
<organism evidence="2 3">
    <name type="scientific">Candidatus Giovannonibacteria bacterium RIFCSPLOWO2_12_FULL_44_15</name>
    <dbReference type="NCBI Taxonomy" id="1798364"/>
    <lineage>
        <taxon>Bacteria</taxon>
        <taxon>Candidatus Giovannoniibacteriota</taxon>
    </lineage>
</organism>
<evidence type="ECO:0000256" key="1">
    <source>
        <dbReference type="SAM" id="MobiDB-lite"/>
    </source>
</evidence>
<feature type="region of interest" description="Disordered" evidence="1">
    <location>
        <begin position="1"/>
        <end position="35"/>
    </location>
</feature>
<reference evidence="2 3" key="1">
    <citation type="journal article" date="2016" name="Nat. Commun.">
        <title>Thousands of microbial genomes shed light on interconnected biogeochemical processes in an aquifer system.</title>
        <authorList>
            <person name="Anantharaman K."/>
            <person name="Brown C.T."/>
            <person name="Hug L.A."/>
            <person name="Sharon I."/>
            <person name="Castelle C.J."/>
            <person name="Probst A.J."/>
            <person name="Thomas B.C."/>
            <person name="Singh A."/>
            <person name="Wilkins M.J."/>
            <person name="Karaoz U."/>
            <person name="Brodie E.L."/>
            <person name="Williams K.H."/>
            <person name="Hubbard S.S."/>
            <person name="Banfield J.F."/>
        </authorList>
    </citation>
    <scope>NUCLEOTIDE SEQUENCE [LARGE SCALE GENOMIC DNA]</scope>
</reference>
<dbReference type="STRING" id="1798364.A3G54_01120"/>
<feature type="compositionally biased region" description="Basic and acidic residues" evidence="1">
    <location>
        <begin position="1"/>
        <end position="15"/>
    </location>
</feature>
<dbReference type="AlphaFoldDB" id="A0A1F5Y085"/>
<dbReference type="EMBL" id="MFIQ01000013">
    <property type="protein sequence ID" value="OGF93529.1"/>
    <property type="molecule type" value="Genomic_DNA"/>
</dbReference>
<evidence type="ECO:0000313" key="3">
    <source>
        <dbReference type="Proteomes" id="UP000178894"/>
    </source>
</evidence>
<feature type="compositionally biased region" description="Basic and acidic residues" evidence="1">
    <location>
        <begin position="24"/>
        <end position="33"/>
    </location>
</feature>
<name>A0A1F5Y085_9BACT</name>
<feature type="region of interest" description="Disordered" evidence="1">
    <location>
        <begin position="652"/>
        <end position="681"/>
    </location>
</feature>
<protein>
    <submittedName>
        <fullName evidence="2">Uncharacterized protein</fullName>
    </submittedName>
</protein>
<dbReference type="Proteomes" id="UP000178894">
    <property type="component" value="Unassembled WGS sequence"/>
</dbReference>
<proteinExistence type="predicted"/>
<accession>A0A1F5Y085</accession>
<feature type="compositionally biased region" description="Basic and acidic residues" evidence="1">
    <location>
        <begin position="659"/>
        <end position="681"/>
    </location>
</feature>
<gene>
    <name evidence="2" type="ORF">A3G54_01120</name>
</gene>